<dbReference type="Proteomes" id="UP000524187">
    <property type="component" value="Unassembled WGS sequence"/>
</dbReference>
<evidence type="ECO:0000256" key="1">
    <source>
        <dbReference type="SAM" id="Phobius"/>
    </source>
</evidence>
<feature type="transmembrane region" description="Helical" evidence="1">
    <location>
        <begin position="74"/>
        <end position="94"/>
    </location>
</feature>
<organism evidence="2 3">
    <name type="scientific">Casuarius casuarius</name>
    <name type="common">Southern cassowary</name>
    <name type="synonym">Struthio casuarius</name>
    <dbReference type="NCBI Taxonomy" id="8787"/>
    <lineage>
        <taxon>Eukaryota</taxon>
        <taxon>Metazoa</taxon>
        <taxon>Chordata</taxon>
        <taxon>Craniata</taxon>
        <taxon>Vertebrata</taxon>
        <taxon>Euteleostomi</taxon>
        <taxon>Archelosauria</taxon>
        <taxon>Archosauria</taxon>
        <taxon>Dinosauria</taxon>
        <taxon>Saurischia</taxon>
        <taxon>Theropoda</taxon>
        <taxon>Coelurosauria</taxon>
        <taxon>Aves</taxon>
        <taxon>Palaeognathae</taxon>
        <taxon>Casuariiformes</taxon>
        <taxon>Casuariidae</taxon>
        <taxon>Casuarius</taxon>
    </lineage>
</organism>
<feature type="non-terminal residue" evidence="2">
    <location>
        <position position="1"/>
    </location>
</feature>
<feature type="transmembrane region" description="Helical" evidence="1">
    <location>
        <begin position="37"/>
        <end position="53"/>
    </location>
</feature>
<feature type="non-terminal residue" evidence="2">
    <location>
        <position position="175"/>
    </location>
</feature>
<protein>
    <submittedName>
        <fullName evidence="2">TM212 protein</fullName>
    </submittedName>
</protein>
<gene>
    <name evidence="2" type="primary">Tmem212</name>
    <name evidence="2" type="ORF">CASCAS_R14575</name>
</gene>
<evidence type="ECO:0000313" key="2">
    <source>
        <dbReference type="EMBL" id="NXE52976.1"/>
    </source>
</evidence>
<sequence>MKSLYDVTGGMLITLGIISIFSGICAFFPVFSYKPRFVGWSACLASPVWSGALQVKNTIKRFLSQFQWEASLTLGILSIVGASVQLAVAVASLLLGPYCYYSFAGIAGTNYLGYAVLFPFPYADFPNLCKDPAHYEWYHLALQLLDLCSSFAILCASLALVIKLALRLLRFGHLN</sequence>
<feature type="transmembrane region" description="Helical" evidence="1">
    <location>
        <begin position="144"/>
        <end position="166"/>
    </location>
</feature>
<name>A0A7K8NI52_CASCA</name>
<keyword evidence="3" id="KW-1185">Reference proteome</keyword>
<dbReference type="EMBL" id="VWPT01000145">
    <property type="protein sequence ID" value="NXE52976.1"/>
    <property type="molecule type" value="Genomic_DNA"/>
</dbReference>
<keyword evidence="1" id="KW-0472">Membrane</keyword>
<dbReference type="AlphaFoldDB" id="A0A7K8NI52"/>
<keyword evidence="1" id="KW-1133">Transmembrane helix</keyword>
<accession>A0A7K8NI52</accession>
<evidence type="ECO:0000313" key="3">
    <source>
        <dbReference type="Proteomes" id="UP000524187"/>
    </source>
</evidence>
<comment type="caution">
    <text evidence="2">The sequence shown here is derived from an EMBL/GenBank/DDBJ whole genome shotgun (WGS) entry which is preliminary data.</text>
</comment>
<feature type="transmembrane region" description="Helical" evidence="1">
    <location>
        <begin position="12"/>
        <end position="31"/>
    </location>
</feature>
<reference evidence="2 3" key="1">
    <citation type="submission" date="2019-09" db="EMBL/GenBank/DDBJ databases">
        <title>Bird 10,000 Genomes (B10K) Project - Family phase.</title>
        <authorList>
            <person name="Zhang G."/>
        </authorList>
    </citation>
    <scope>NUCLEOTIDE SEQUENCE [LARGE SCALE GENOMIC DNA]</scope>
    <source>
        <strain evidence="2">B10K-LSUMZ-50683</strain>
        <tissue evidence="2">Muscle</tissue>
    </source>
</reference>
<feature type="transmembrane region" description="Helical" evidence="1">
    <location>
        <begin position="100"/>
        <end position="123"/>
    </location>
</feature>
<keyword evidence="1" id="KW-0812">Transmembrane</keyword>
<proteinExistence type="predicted"/>